<evidence type="ECO:0000313" key="2">
    <source>
        <dbReference type="EMBL" id="PLC42740.1"/>
    </source>
</evidence>
<keyword evidence="1" id="KW-0732">Signal</keyword>
<comment type="caution">
    <text evidence="2">The sequence shown here is derived from an EMBL/GenBank/DDBJ whole genome shotgun (WGS) entry which is preliminary data.</text>
</comment>
<sequence>MYKNIGRGCIMKTKHRFYAGTVVLLLAGAPALAWAANAPAAQQCTTQAALQNKSIKVDEAKALFVPKAQSLTSTATTKDLLINGDQLNEFEATLTTYEVKADGTLKVLTNSASAEGQNFLTIYSFKQYRSDGNNKYGISIRLDINYHSSSGAISLPALFGFLSAGGNASKFQGTLSLSAHGLVNSKIAALLPVPAKLDDSAAAQYFSYMGALKGLITDKDTTIDPVLLSPCA</sequence>
<organism evidence="2 3">
    <name type="scientific">Ralstonia pickettii</name>
    <name type="common">Burkholderia pickettii</name>
    <dbReference type="NCBI Taxonomy" id="329"/>
    <lineage>
        <taxon>Bacteria</taxon>
        <taxon>Pseudomonadati</taxon>
        <taxon>Pseudomonadota</taxon>
        <taxon>Betaproteobacteria</taxon>
        <taxon>Burkholderiales</taxon>
        <taxon>Burkholderiaceae</taxon>
        <taxon>Ralstonia</taxon>
    </lineage>
</organism>
<dbReference type="EMBL" id="PKQE01000002">
    <property type="protein sequence ID" value="PLC42740.1"/>
    <property type="molecule type" value="Genomic_DNA"/>
</dbReference>
<evidence type="ECO:0000313" key="3">
    <source>
        <dbReference type="Proteomes" id="UP000234456"/>
    </source>
</evidence>
<protein>
    <submittedName>
        <fullName evidence="2">Uncharacterized protein</fullName>
    </submittedName>
</protein>
<proteinExistence type="predicted"/>
<name>A0A2N4TSP7_RALPI</name>
<dbReference type="Proteomes" id="UP000234456">
    <property type="component" value="Unassembled WGS sequence"/>
</dbReference>
<feature type="chain" id="PRO_5014788314" evidence="1">
    <location>
        <begin position="36"/>
        <end position="232"/>
    </location>
</feature>
<gene>
    <name evidence="2" type="ORF">C0Q88_12440</name>
</gene>
<evidence type="ECO:0000256" key="1">
    <source>
        <dbReference type="SAM" id="SignalP"/>
    </source>
</evidence>
<reference evidence="2 3" key="1">
    <citation type="submission" date="2017-12" db="EMBL/GenBank/DDBJ databases">
        <title>Draft genome sequence of Ralstonia pickettii 52.</title>
        <authorList>
            <person name="Zheng B."/>
        </authorList>
    </citation>
    <scope>NUCLEOTIDE SEQUENCE [LARGE SCALE GENOMIC DNA]</scope>
    <source>
        <strain evidence="2 3">52</strain>
    </source>
</reference>
<dbReference type="AlphaFoldDB" id="A0A2N4TSP7"/>
<feature type="signal peptide" evidence="1">
    <location>
        <begin position="1"/>
        <end position="35"/>
    </location>
</feature>
<accession>A0A2N4TSP7</accession>